<name>A0A9Q3CDY8_9BASI</name>
<keyword evidence="2" id="KW-1185">Reference proteome</keyword>
<accession>A0A9Q3CDY8</accession>
<proteinExistence type="predicted"/>
<organism evidence="1 2">
    <name type="scientific">Austropuccinia psidii MF-1</name>
    <dbReference type="NCBI Taxonomy" id="1389203"/>
    <lineage>
        <taxon>Eukaryota</taxon>
        <taxon>Fungi</taxon>
        <taxon>Dikarya</taxon>
        <taxon>Basidiomycota</taxon>
        <taxon>Pucciniomycotina</taxon>
        <taxon>Pucciniomycetes</taxon>
        <taxon>Pucciniales</taxon>
        <taxon>Sphaerophragmiaceae</taxon>
        <taxon>Austropuccinia</taxon>
    </lineage>
</organism>
<comment type="caution">
    <text evidence="1">The sequence shown here is derived from an EMBL/GenBank/DDBJ whole genome shotgun (WGS) entry which is preliminary data.</text>
</comment>
<dbReference type="EMBL" id="AVOT02006123">
    <property type="protein sequence ID" value="MBW0480825.1"/>
    <property type="molecule type" value="Genomic_DNA"/>
</dbReference>
<gene>
    <name evidence="1" type="ORF">O181_020540</name>
</gene>
<reference evidence="1" key="1">
    <citation type="submission" date="2021-03" db="EMBL/GenBank/DDBJ databases">
        <title>Draft genome sequence of rust myrtle Austropuccinia psidii MF-1, a brazilian biotype.</title>
        <authorList>
            <person name="Quecine M.C."/>
            <person name="Pachon D.M.R."/>
            <person name="Bonatelli M.L."/>
            <person name="Correr F.H."/>
            <person name="Franceschini L.M."/>
            <person name="Leite T.F."/>
            <person name="Margarido G.R.A."/>
            <person name="Almeida C.A."/>
            <person name="Ferrarezi J.A."/>
            <person name="Labate C.A."/>
        </authorList>
    </citation>
    <scope>NUCLEOTIDE SEQUENCE</scope>
    <source>
        <strain evidence="1">MF-1</strain>
    </source>
</reference>
<evidence type="ECO:0000313" key="2">
    <source>
        <dbReference type="Proteomes" id="UP000765509"/>
    </source>
</evidence>
<evidence type="ECO:0000313" key="1">
    <source>
        <dbReference type="EMBL" id="MBW0480825.1"/>
    </source>
</evidence>
<dbReference type="AlphaFoldDB" id="A0A9Q3CDY8"/>
<sequence length="130" mass="14634">MHLKIRSANDFSFVCSCHTYEPEAGSTSLTFKFSMLLGMRPSHPSTSVCRCHTDAPKPTSLYRLPHPYQLKIVNLAHAKPIPSYTNLGLHFFWPSCAHVIGALQREEGLALSKLGLTYGGLRRLEERKYT</sequence>
<dbReference type="Proteomes" id="UP000765509">
    <property type="component" value="Unassembled WGS sequence"/>
</dbReference>
<protein>
    <submittedName>
        <fullName evidence="1">Uncharacterized protein</fullName>
    </submittedName>
</protein>